<name>A0ABS2DCR6_9BACI</name>
<feature type="transmembrane region" description="Helical" evidence="1">
    <location>
        <begin position="138"/>
        <end position="156"/>
    </location>
</feature>
<feature type="transmembrane region" description="Helical" evidence="1">
    <location>
        <begin position="87"/>
        <end position="104"/>
    </location>
</feature>
<dbReference type="Proteomes" id="UP001518925">
    <property type="component" value="Unassembled WGS sequence"/>
</dbReference>
<keyword evidence="1" id="KW-1133">Transmembrane helix</keyword>
<sequence length="258" mass="29354">MRRNYVGTGSLIWRKVVTTFVAAVIFSAILGYGSEGAIQQVEYNQGNQFIGWTFIYFLYIGVIMLIYGNLVSIGIEYLQSKWFRKQDWLYVIILGVFGLANGLLFQEVSFAILGMIAAILYAVIDKWIYRRMLKDKGIVWFIIVPVVAIFITWGTLQLLSPPMPPFTADDAVAFATSGEDMETEYFPREIGVWKGNVEGFEVKRETSAEEIDKEIYLVTFTESWEKGDVKGSWSFSYKVERNSLSAHGGNGEIPPYYK</sequence>
<reference evidence="2 3" key="1">
    <citation type="submission" date="2021-02" db="EMBL/GenBank/DDBJ databases">
        <title>Bacillus sp. RD4P76, an endophyte from a halophyte.</title>
        <authorList>
            <person name="Sun J.-Q."/>
        </authorList>
    </citation>
    <scope>NUCLEOTIDE SEQUENCE [LARGE SCALE GENOMIC DNA]</scope>
    <source>
        <strain evidence="2 3">RD4P76</strain>
    </source>
</reference>
<proteinExistence type="predicted"/>
<keyword evidence="1" id="KW-0812">Transmembrane</keyword>
<accession>A0ABS2DCR6</accession>
<protein>
    <submittedName>
        <fullName evidence="2">Uncharacterized protein</fullName>
    </submittedName>
</protein>
<keyword evidence="3" id="KW-1185">Reference proteome</keyword>
<evidence type="ECO:0000313" key="2">
    <source>
        <dbReference type="EMBL" id="MBM6616229.1"/>
    </source>
</evidence>
<evidence type="ECO:0000313" key="3">
    <source>
        <dbReference type="Proteomes" id="UP001518925"/>
    </source>
</evidence>
<evidence type="ECO:0000256" key="1">
    <source>
        <dbReference type="SAM" id="Phobius"/>
    </source>
</evidence>
<feature type="transmembrane region" description="Helical" evidence="1">
    <location>
        <begin position="110"/>
        <end position="129"/>
    </location>
</feature>
<organism evidence="2 3">
    <name type="scientific">Bacillus suaedaesalsae</name>
    <dbReference type="NCBI Taxonomy" id="2810349"/>
    <lineage>
        <taxon>Bacteria</taxon>
        <taxon>Bacillati</taxon>
        <taxon>Bacillota</taxon>
        <taxon>Bacilli</taxon>
        <taxon>Bacillales</taxon>
        <taxon>Bacillaceae</taxon>
        <taxon>Bacillus</taxon>
    </lineage>
</organism>
<feature type="transmembrane region" description="Helical" evidence="1">
    <location>
        <begin position="54"/>
        <end position="75"/>
    </location>
</feature>
<keyword evidence="1" id="KW-0472">Membrane</keyword>
<dbReference type="EMBL" id="JAFELM010000007">
    <property type="protein sequence ID" value="MBM6616229.1"/>
    <property type="molecule type" value="Genomic_DNA"/>
</dbReference>
<feature type="transmembrane region" description="Helical" evidence="1">
    <location>
        <begin position="12"/>
        <end position="34"/>
    </location>
</feature>
<comment type="caution">
    <text evidence="2">The sequence shown here is derived from an EMBL/GenBank/DDBJ whole genome shotgun (WGS) entry which is preliminary data.</text>
</comment>
<gene>
    <name evidence="2" type="ORF">JR050_00840</name>
</gene>